<dbReference type="PANTHER" id="PTHR47481">
    <property type="match status" value="1"/>
</dbReference>
<dbReference type="PANTHER" id="PTHR47481:SF41">
    <property type="entry name" value="COPIA-LIKE POLYPROTEIN_RETROTRANSPOSON"/>
    <property type="match status" value="1"/>
</dbReference>
<keyword evidence="2" id="KW-1185">Reference proteome</keyword>
<dbReference type="AlphaFoldDB" id="A0A2U1M2C7"/>
<sequence>MPTIKKCFLFQMLKIMNNHPVPFKVLTLCSSLWKLAAKAIWNWLQCRISDSSELEQLVGLFIPAMGMKWLFGCCLVGNAKELWDHIKYLFHDNKYAHSITLDNEIRSRKIVNLTINTYCTKIRAMADRLKNHGEKVSDKNLVMYTINGLDSHFKVIVHIIRHRELLPTFKTTRNMLLLEENALKKTSNVSSTSIDSTSSSFTILMATKQSPCNNSGPPACYSLWTTGLVFCWTFSRGFLLDCASTCP</sequence>
<reference evidence="1 2" key="1">
    <citation type="journal article" date="2018" name="Mol. Plant">
        <title>The genome of Artemisia annua provides insight into the evolution of Asteraceae family and artemisinin biosynthesis.</title>
        <authorList>
            <person name="Shen Q."/>
            <person name="Zhang L."/>
            <person name="Liao Z."/>
            <person name="Wang S."/>
            <person name="Yan T."/>
            <person name="Shi P."/>
            <person name="Liu M."/>
            <person name="Fu X."/>
            <person name="Pan Q."/>
            <person name="Wang Y."/>
            <person name="Lv Z."/>
            <person name="Lu X."/>
            <person name="Zhang F."/>
            <person name="Jiang W."/>
            <person name="Ma Y."/>
            <person name="Chen M."/>
            <person name="Hao X."/>
            <person name="Li L."/>
            <person name="Tang Y."/>
            <person name="Lv G."/>
            <person name="Zhou Y."/>
            <person name="Sun X."/>
            <person name="Brodelius P.E."/>
            <person name="Rose J.K.C."/>
            <person name="Tang K."/>
        </authorList>
    </citation>
    <scope>NUCLEOTIDE SEQUENCE [LARGE SCALE GENOMIC DNA]</scope>
    <source>
        <strain evidence="2">cv. Huhao1</strain>
        <tissue evidence="1">Leaf</tissue>
    </source>
</reference>
<evidence type="ECO:0000313" key="1">
    <source>
        <dbReference type="EMBL" id="PWA55412.1"/>
    </source>
</evidence>
<proteinExistence type="predicted"/>
<organism evidence="1 2">
    <name type="scientific">Artemisia annua</name>
    <name type="common">Sweet wormwood</name>
    <dbReference type="NCBI Taxonomy" id="35608"/>
    <lineage>
        <taxon>Eukaryota</taxon>
        <taxon>Viridiplantae</taxon>
        <taxon>Streptophyta</taxon>
        <taxon>Embryophyta</taxon>
        <taxon>Tracheophyta</taxon>
        <taxon>Spermatophyta</taxon>
        <taxon>Magnoliopsida</taxon>
        <taxon>eudicotyledons</taxon>
        <taxon>Gunneridae</taxon>
        <taxon>Pentapetalae</taxon>
        <taxon>asterids</taxon>
        <taxon>campanulids</taxon>
        <taxon>Asterales</taxon>
        <taxon>Asteraceae</taxon>
        <taxon>Asteroideae</taxon>
        <taxon>Anthemideae</taxon>
        <taxon>Artemisiinae</taxon>
        <taxon>Artemisia</taxon>
    </lineage>
</organism>
<protein>
    <recommendedName>
        <fullName evidence="3">Hybrid signal transduction histidine kinase M</fullName>
    </recommendedName>
</protein>
<dbReference type="OrthoDB" id="1729427at2759"/>
<dbReference type="Pfam" id="PF14223">
    <property type="entry name" value="Retrotran_gag_2"/>
    <property type="match status" value="1"/>
</dbReference>
<gene>
    <name evidence="1" type="ORF">CTI12_AA425140</name>
</gene>
<evidence type="ECO:0000313" key="2">
    <source>
        <dbReference type="Proteomes" id="UP000245207"/>
    </source>
</evidence>
<name>A0A2U1M2C7_ARTAN</name>
<accession>A0A2U1M2C7</accession>
<dbReference type="EMBL" id="PKPP01006761">
    <property type="protein sequence ID" value="PWA55412.1"/>
    <property type="molecule type" value="Genomic_DNA"/>
</dbReference>
<evidence type="ECO:0008006" key="3">
    <source>
        <dbReference type="Google" id="ProtNLM"/>
    </source>
</evidence>
<comment type="caution">
    <text evidence="1">The sequence shown here is derived from an EMBL/GenBank/DDBJ whole genome shotgun (WGS) entry which is preliminary data.</text>
</comment>
<dbReference type="Proteomes" id="UP000245207">
    <property type="component" value="Unassembled WGS sequence"/>
</dbReference>